<proteinExistence type="predicted"/>
<comment type="caution">
    <text evidence="1">The sequence shown here is derived from an EMBL/GenBank/DDBJ whole genome shotgun (WGS) entry which is preliminary data.</text>
</comment>
<accession>A0ACB9SDX3</accession>
<name>A0ACB9SDX3_9MYRT</name>
<keyword evidence="2" id="KW-1185">Reference proteome</keyword>
<evidence type="ECO:0000313" key="1">
    <source>
        <dbReference type="EMBL" id="KAI4386392.1"/>
    </source>
</evidence>
<protein>
    <submittedName>
        <fullName evidence="1">Uncharacterized protein</fullName>
    </submittedName>
</protein>
<dbReference type="Proteomes" id="UP001057402">
    <property type="component" value="Chromosome 2"/>
</dbReference>
<gene>
    <name evidence="1" type="ORF">MLD38_004327</name>
</gene>
<organism evidence="1 2">
    <name type="scientific">Melastoma candidum</name>
    <dbReference type="NCBI Taxonomy" id="119954"/>
    <lineage>
        <taxon>Eukaryota</taxon>
        <taxon>Viridiplantae</taxon>
        <taxon>Streptophyta</taxon>
        <taxon>Embryophyta</taxon>
        <taxon>Tracheophyta</taxon>
        <taxon>Spermatophyta</taxon>
        <taxon>Magnoliopsida</taxon>
        <taxon>eudicotyledons</taxon>
        <taxon>Gunneridae</taxon>
        <taxon>Pentapetalae</taxon>
        <taxon>rosids</taxon>
        <taxon>malvids</taxon>
        <taxon>Myrtales</taxon>
        <taxon>Melastomataceae</taxon>
        <taxon>Melastomatoideae</taxon>
        <taxon>Melastomateae</taxon>
        <taxon>Melastoma</taxon>
    </lineage>
</organism>
<dbReference type="EMBL" id="CM042881">
    <property type="protein sequence ID" value="KAI4386392.1"/>
    <property type="molecule type" value="Genomic_DNA"/>
</dbReference>
<evidence type="ECO:0000313" key="2">
    <source>
        <dbReference type="Proteomes" id="UP001057402"/>
    </source>
</evidence>
<reference evidence="2" key="1">
    <citation type="journal article" date="2023" name="Front. Plant Sci.">
        <title>Chromosomal-level genome assembly of Melastoma candidum provides insights into trichome evolution.</title>
        <authorList>
            <person name="Zhong Y."/>
            <person name="Wu W."/>
            <person name="Sun C."/>
            <person name="Zou P."/>
            <person name="Liu Y."/>
            <person name="Dai S."/>
            <person name="Zhou R."/>
        </authorList>
    </citation>
    <scope>NUCLEOTIDE SEQUENCE [LARGE SCALE GENOMIC DNA]</scope>
</reference>
<sequence>MILVSSFSWWSSYIFRVFFFQIKSVSRPKGKNGKHHLVSVNDIAFNPRCVGSFVTGDDQGYISVWDALTKNRLLELPRIPNSVASLVFNHDSHLLAAVSSFTYQEANELWEFHATLAWNYPVILLGVSGAE</sequence>